<dbReference type="AlphaFoldDB" id="A0A0D2Q7D3"/>
<dbReference type="UniPathway" id="UPA00143"/>
<evidence type="ECO:0000313" key="5">
    <source>
        <dbReference type="EMBL" id="KJB35283.1"/>
    </source>
</evidence>
<sequence>MAPAKLSGFCKQGNDWLYNARLPSDITIIVDGVKFHLHKFPLMSKCGKIACMLEEIQSIHDRTFTTKLEEFPGGSDTFLFAAKFCYGIQVEFTARNIITVYCAADYLEMTDEYGEDNLLLKAESFFHKNVLHNWKDCVLALQSCESCMPRAEKLHILQKCLNAVSTMVCTDPSLFGWPMMMYGSLQSPGGSILWNGINTGAKIRSAESDWWFEDISYFSVGLFERLIKTMKARGIRSEYLAGAVMYYARKCLPGLGRWQSRPSSKARTVASFSSTPAAVDQRDLLENIEKLLPKKKGKSFCRFLLGLLRVASILGVNQTCLDSLERRIGMQLELASLDGLLIPSFSNSDTLYDTDCVERIIHHFMSSESGLTLFSPPSLDLLSSPSFEPLRKVARLIDNYLAEVASDVNLKPGKIRSLAEVLPDSSRTLHDGLYRALDIYFKREGSPLQHHRLWETLHRCLCPCFPKQKIATQSCSPSLVLRAIAFKNGFSWLSQCLGS</sequence>
<dbReference type="Pfam" id="PF03000">
    <property type="entry name" value="NPH3"/>
    <property type="match status" value="1"/>
</dbReference>
<evidence type="ECO:0000256" key="1">
    <source>
        <dbReference type="ARBA" id="ARBA00004906"/>
    </source>
</evidence>
<keyword evidence="6" id="KW-1185">Reference proteome</keyword>
<dbReference type="InterPro" id="IPR027356">
    <property type="entry name" value="NPH3_dom"/>
</dbReference>
<dbReference type="Gramene" id="KJB35283">
    <property type="protein sequence ID" value="KJB35283"/>
    <property type="gene ID" value="B456_006G108300"/>
</dbReference>
<dbReference type="PROSITE" id="PS51649">
    <property type="entry name" value="NPH3"/>
    <property type="match status" value="1"/>
</dbReference>
<comment type="pathway">
    <text evidence="1">Protein modification; protein ubiquitination.</text>
</comment>
<keyword evidence="2" id="KW-0833">Ubl conjugation pathway</keyword>
<evidence type="ECO:0000256" key="3">
    <source>
        <dbReference type="PROSITE-ProRule" id="PRU00982"/>
    </source>
</evidence>
<comment type="similarity">
    <text evidence="3">Belongs to the NPH3 family.</text>
</comment>
<dbReference type="Proteomes" id="UP000032304">
    <property type="component" value="Chromosome 6"/>
</dbReference>
<dbReference type="SUPFAM" id="SSF54695">
    <property type="entry name" value="POZ domain"/>
    <property type="match status" value="1"/>
</dbReference>
<dbReference type="SMART" id="SM00225">
    <property type="entry name" value="BTB"/>
    <property type="match status" value="1"/>
</dbReference>
<dbReference type="InterPro" id="IPR000210">
    <property type="entry name" value="BTB/POZ_dom"/>
</dbReference>
<accession>A0A0D2Q7D3</accession>
<evidence type="ECO:0000313" key="6">
    <source>
        <dbReference type="Proteomes" id="UP000032304"/>
    </source>
</evidence>
<reference evidence="5 6" key="1">
    <citation type="journal article" date="2012" name="Nature">
        <title>Repeated polyploidization of Gossypium genomes and the evolution of spinnable cotton fibres.</title>
        <authorList>
            <person name="Paterson A.H."/>
            <person name="Wendel J.F."/>
            <person name="Gundlach H."/>
            <person name="Guo H."/>
            <person name="Jenkins J."/>
            <person name="Jin D."/>
            <person name="Llewellyn D."/>
            <person name="Showmaker K.C."/>
            <person name="Shu S."/>
            <person name="Udall J."/>
            <person name="Yoo M.J."/>
            <person name="Byers R."/>
            <person name="Chen W."/>
            <person name="Doron-Faigenboim A."/>
            <person name="Duke M.V."/>
            <person name="Gong L."/>
            <person name="Grimwood J."/>
            <person name="Grover C."/>
            <person name="Grupp K."/>
            <person name="Hu G."/>
            <person name="Lee T.H."/>
            <person name="Li J."/>
            <person name="Lin L."/>
            <person name="Liu T."/>
            <person name="Marler B.S."/>
            <person name="Page J.T."/>
            <person name="Roberts A.W."/>
            <person name="Romanel E."/>
            <person name="Sanders W.S."/>
            <person name="Szadkowski E."/>
            <person name="Tan X."/>
            <person name="Tang H."/>
            <person name="Xu C."/>
            <person name="Wang J."/>
            <person name="Wang Z."/>
            <person name="Zhang D."/>
            <person name="Zhang L."/>
            <person name="Ashrafi H."/>
            <person name="Bedon F."/>
            <person name="Bowers J.E."/>
            <person name="Brubaker C.L."/>
            <person name="Chee P.W."/>
            <person name="Das S."/>
            <person name="Gingle A.R."/>
            <person name="Haigler C.H."/>
            <person name="Harker D."/>
            <person name="Hoffmann L.V."/>
            <person name="Hovav R."/>
            <person name="Jones D.C."/>
            <person name="Lemke C."/>
            <person name="Mansoor S."/>
            <person name="ur Rahman M."/>
            <person name="Rainville L.N."/>
            <person name="Rambani A."/>
            <person name="Reddy U.K."/>
            <person name="Rong J.K."/>
            <person name="Saranga Y."/>
            <person name="Scheffler B.E."/>
            <person name="Scheffler J.A."/>
            <person name="Stelly D.M."/>
            <person name="Triplett B.A."/>
            <person name="Van Deynze A."/>
            <person name="Vaslin M.F."/>
            <person name="Waghmare V.N."/>
            <person name="Walford S.A."/>
            <person name="Wright R.J."/>
            <person name="Zaki E.A."/>
            <person name="Zhang T."/>
            <person name="Dennis E.S."/>
            <person name="Mayer K.F."/>
            <person name="Peterson D.G."/>
            <person name="Rokhsar D.S."/>
            <person name="Wang X."/>
            <person name="Schmutz J."/>
        </authorList>
    </citation>
    <scope>NUCLEOTIDE SEQUENCE [LARGE SCALE GENOMIC DNA]</scope>
</reference>
<protein>
    <recommendedName>
        <fullName evidence="4">NPH3 domain-containing protein</fullName>
    </recommendedName>
</protein>
<evidence type="ECO:0000256" key="2">
    <source>
        <dbReference type="ARBA" id="ARBA00022786"/>
    </source>
</evidence>
<dbReference type="GO" id="GO:0016567">
    <property type="term" value="P:protein ubiquitination"/>
    <property type="evidence" value="ECO:0007669"/>
    <property type="project" value="UniProtKB-UniPathway"/>
</dbReference>
<feature type="domain" description="NPH3" evidence="4">
    <location>
        <begin position="209"/>
        <end position="499"/>
    </location>
</feature>
<dbReference type="InterPro" id="IPR011333">
    <property type="entry name" value="SKP1/BTB/POZ_sf"/>
</dbReference>
<dbReference type="InterPro" id="IPR043454">
    <property type="entry name" value="NPH3/RPT2-like"/>
</dbReference>
<organism evidence="5 6">
    <name type="scientific">Gossypium raimondii</name>
    <name type="common">Peruvian cotton</name>
    <name type="synonym">Gossypium klotzschianum subsp. raimondii</name>
    <dbReference type="NCBI Taxonomy" id="29730"/>
    <lineage>
        <taxon>Eukaryota</taxon>
        <taxon>Viridiplantae</taxon>
        <taxon>Streptophyta</taxon>
        <taxon>Embryophyta</taxon>
        <taxon>Tracheophyta</taxon>
        <taxon>Spermatophyta</taxon>
        <taxon>Magnoliopsida</taxon>
        <taxon>eudicotyledons</taxon>
        <taxon>Gunneridae</taxon>
        <taxon>Pentapetalae</taxon>
        <taxon>rosids</taxon>
        <taxon>malvids</taxon>
        <taxon>Malvales</taxon>
        <taxon>Malvaceae</taxon>
        <taxon>Malvoideae</taxon>
        <taxon>Gossypium</taxon>
    </lineage>
</organism>
<evidence type="ECO:0000259" key="4">
    <source>
        <dbReference type="PROSITE" id="PS51649"/>
    </source>
</evidence>
<dbReference type="Gene3D" id="3.30.710.10">
    <property type="entry name" value="Potassium Channel Kv1.1, Chain A"/>
    <property type="match status" value="1"/>
</dbReference>
<dbReference type="PANTHER" id="PTHR32370">
    <property type="entry name" value="OS12G0117600 PROTEIN"/>
    <property type="match status" value="1"/>
</dbReference>
<name>A0A0D2Q7D3_GOSRA</name>
<proteinExistence type="inferred from homology"/>
<dbReference type="EMBL" id="CM001745">
    <property type="protein sequence ID" value="KJB35283.1"/>
    <property type="molecule type" value="Genomic_DNA"/>
</dbReference>
<gene>
    <name evidence="5" type="ORF">B456_006G108300</name>
</gene>